<dbReference type="PROSITE" id="PS50031">
    <property type="entry name" value="EH"/>
    <property type="match status" value="1"/>
</dbReference>
<evidence type="ECO:0000256" key="1">
    <source>
        <dbReference type="SAM" id="MobiDB-lite"/>
    </source>
</evidence>
<name>A0A8B7PM32_HYAAZ</name>
<dbReference type="RefSeq" id="XP_018027238.1">
    <property type="nucleotide sequence ID" value="XM_018171749.2"/>
</dbReference>
<evidence type="ECO:0000259" key="2">
    <source>
        <dbReference type="PROSITE" id="PS50031"/>
    </source>
</evidence>
<feature type="compositionally biased region" description="Polar residues" evidence="1">
    <location>
        <begin position="600"/>
        <end position="621"/>
    </location>
</feature>
<dbReference type="GeneID" id="108682559"/>
<dbReference type="KEGG" id="hazt:108682559"/>
<dbReference type="InterPro" id="IPR000261">
    <property type="entry name" value="EH_dom"/>
</dbReference>
<accession>A0A8B7PM32</accession>
<feature type="compositionally biased region" description="Polar residues" evidence="1">
    <location>
        <begin position="343"/>
        <end position="353"/>
    </location>
</feature>
<dbReference type="OrthoDB" id="524326at2759"/>
<protein>
    <submittedName>
        <fullName evidence="4">Uncharacterized protein LOC108682559</fullName>
    </submittedName>
</protein>
<dbReference type="PANTHER" id="PTHR15463">
    <property type="entry name" value="AP1 GAMMA SUBUNIT BINDING PROTEIN 1"/>
    <property type="match status" value="1"/>
</dbReference>
<evidence type="ECO:0000313" key="4">
    <source>
        <dbReference type="RefSeq" id="XP_018027238.1"/>
    </source>
</evidence>
<dbReference type="GO" id="GO:0030130">
    <property type="term" value="C:clathrin coat of trans-Golgi network vesicle"/>
    <property type="evidence" value="ECO:0007669"/>
    <property type="project" value="TreeGrafter"/>
</dbReference>
<organism evidence="3 4">
    <name type="scientific">Hyalella azteca</name>
    <name type="common">Amphipod</name>
    <dbReference type="NCBI Taxonomy" id="294128"/>
    <lineage>
        <taxon>Eukaryota</taxon>
        <taxon>Metazoa</taxon>
        <taxon>Ecdysozoa</taxon>
        <taxon>Arthropoda</taxon>
        <taxon>Crustacea</taxon>
        <taxon>Multicrustacea</taxon>
        <taxon>Malacostraca</taxon>
        <taxon>Eumalacostraca</taxon>
        <taxon>Peracarida</taxon>
        <taxon>Amphipoda</taxon>
        <taxon>Senticaudata</taxon>
        <taxon>Talitrida</taxon>
        <taxon>Talitroidea</taxon>
        <taxon>Hyalellidae</taxon>
        <taxon>Hyalella</taxon>
    </lineage>
</organism>
<dbReference type="Pfam" id="PF25999">
    <property type="entry name" value="SYNRG_C"/>
    <property type="match status" value="1"/>
</dbReference>
<proteinExistence type="predicted"/>
<dbReference type="Gene3D" id="1.10.238.10">
    <property type="entry name" value="EF-hand"/>
    <property type="match status" value="1"/>
</dbReference>
<gene>
    <name evidence="4" type="primary">LOC108682559</name>
</gene>
<keyword evidence="3" id="KW-1185">Reference proteome</keyword>
<feature type="region of interest" description="Disordered" evidence="1">
    <location>
        <begin position="343"/>
        <end position="382"/>
    </location>
</feature>
<dbReference type="InterPro" id="IPR039656">
    <property type="entry name" value="SYNRG"/>
</dbReference>
<dbReference type="PANTHER" id="PTHR15463:SF2">
    <property type="entry name" value="SYNERGIN GAMMA"/>
    <property type="match status" value="1"/>
</dbReference>
<feature type="domain" description="EH" evidence="2">
    <location>
        <begin position="94"/>
        <end position="161"/>
    </location>
</feature>
<reference evidence="4" key="1">
    <citation type="submission" date="2025-08" db="UniProtKB">
        <authorList>
            <consortium name="RefSeq"/>
        </authorList>
    </citation>
    <scope>IDENTIFICATION</scope>
    <source>
        <tissue evidence="4">Whole organism</tissue>
    </source>
</reference>
<dbReference type="InterPro" id="IPR059024">
    <property type="entry name" value="SYNRG_C"/>
</dbReference>
<dbReference type="AlphaFoldDB" id="A0A8B7PM32"/>
<feature type="region of interest" description="Disordered" evidence="1">
    <location>
        <begin position="597"/>
        <end position="621"/>
    </location>
</feature>
<feature type="compositionally biased region" description="Low complexity" evidence="1">
    <location>
        <begin position="59"/>
        <end position="68"/>
    </location>
</feature>
<dbReference type="Proteomes" id="UP000694843">
    <property type="component" value="Unplaced"/>
</dbReference>
<sequence length="1021" mass="109886">MDCNSLPTKQKKTRYIVLPAWLKNAISTKQSEASSSPIMSCVTEIYGRALGLVECSHSNSSNNNFNKSPITDDGNKSNNGETTEWVDTNRVSLLLLRTGLHANVLAILWELVNCSRTGQLSRNECAGLLALIALVQSGQHLVSAEVLEKLQEPVVPVLDHPALIPFIQQFQQLKLQQQKIQQDLKQLQEQQQQPFIFQDPSKIYHKNTLHSTAMQSVNWLAPEGTACTAVASSNANDVDDFDDFVGAPPLNKSAIIATGIKPMAGVQQSGSFLPQVTQPQHTVITQASNFFSPQISQAQRYSTTLAMNSYVQGPLLPSVTVQTKSFPLGVDKCMNLPHVGCSPKNSPSQSYDNSAEDDFDDFQSATSETPGMLSSDGSPRSIHQTLNVPVTIPSTSNTKCELEYGNATFTGAEKQTSSLTDQFANFSIFNATQSCKKDSINTSSQLLKPDKLTSNSTEDRYAALRIMDFEDDTSINNQSASSSNVLKNSIADDSFGEFCSANKSFTDDNFGDFTCVTLPAPTNTVCTFAPNFDAGFSNMTLPTSAQPDIIKSNTTSNKAAEVTSIVKGSTRDPCSQSTAGVKYPSVSLLSTGSSSLIRSQNLPNTDSSTIRNLEKNTSSGPSDWSDIFGVLHDKPQSTSSSKYCEDLPLPTESSLTFAGFTEEPPSFPKTACDEFGDFVLADGGDLPQQVLNANFHNHGEAHELSGSPHAPVFLTSHDNLNFCASHPEENVTKKPSHVFTAFEHHSDAAPSPIEMSSSCQQPPPISSSTVGLGQLNMQKDLSPAADVGIGGKFDSVEPNILSNSNINEPGSIKYPNDAHGIDRYQSLREDSEFLAGSKGCGADGVDAAAECWKRCLQGCHQLLTNAFDALQPLGCLDSASTNSSSTSGHEELEPPMDWKRIASTTQMKEFIAGVKEVAEVTRRLRSAARRLPCHQLTATLDACALLCSQLSTLLQPLQVDNLLSEEDVPSSPSSCSICLTSLVTSSAASFSLAYGGNEYHSGCANLWLNCVDLMLPSISPA</sequence>
<feature type="region of interest" description="Disordered" evidence="1">
    <location>
        <begin position="59"/>
        <end position="83"/>
    </location>
</feature>
<evidence type="ECO:0000313" key="3">
    <source>
        <dbReference type="Proteomes" id="UP000694843"/>
    </source>
</evidence>